<proteinExistence type="predicted"/>
<keyword evidence="7" id="KW-1185">Reference proteome</keyword>
<dbReference type="AlphaFoldDB" id="A0A916TAL1"/>
<evidence type="ECO:0000256" key="3">
    <source>
        <dbReference type="ARBA" id="ARBA00023002"/>
    </source>
</evidence>
<dbReference type="RefSeq" id="WP_188659507.1">
    <property type="nucleotide sequence ID" value="NZ_BMIH01000004.1"/>
</dbReference>
<feature type="region of interest" description="Disordered" evidence="4">
    <location>
        <begin position="315"/>
        <end position="335"/>
    </location>
</feature>
<dbReference type="PRINTS" id="PR00469">
    <property type="entry name" value="PNDRDTASEII"/>
</dbReference>
<dbReference type="SUPFAM" id="SSF51905">
    <property type="entry name" value="FAD/NAD(P)-binding domain"/>
    <property type="match status" value="1"/>
</dbReference>
<dbReference type="InterPro" id="IPR036188">
    <property type="entry name" value="FAD/NAD-bd_sf"/>
</dbReference>
<feature type="domain" description="FAD/NAD(P)-binding" evidence="5">
    <location>
        <begin position="19"/>
        <end position="298"/>
    </location>
</feature>
<sequence length="335" mass="35487">MGVWLRDREWNGEPDQIVDCAIIGGGPGGLTAAVYLARFMRRCAVIDAGFGRAASIPRSQNLPGFPDGIAGVDFLVRLEAQLERYGGLIRRGEVDAIASSGDAFLISQGLDVIKARSVILATGVVNHRPAIPAAMHDAGVARGLIRYCPICDGYEARHSVVAVLGADRHGAEEARFLSGFGADVTLLAYRALELEADEIAALQRDGVSVVQTPVARLFVQQERIEAVLTDDQRLTFDTLYPALGSSPRSQLGISLGAKTSASGCIVTDQHQRTTVAGVYAVGDVVEGLDQISVALGQAATAATAVHNQLRDQDLVSRPFEPAPMHPAVGRSKRVG</sequence>
<evidence type="ECO:0000313" key="7">
    <source>
        <dbReference type="Proteomes" id="UP000623067"/>
    </source>
</evidence>
<organism evidence="6 7">
    <name type="scientific">Sphingomonas metalli</name>
    <dbReference type="NCBI Taxonomy" id="1779358"/>
    <lineage>
        <taxon>Bacteria</taxon>
        <taxon>Pseudomonadati</taxon>
        <taxon>Pseudomonadota</taxon>
        <taxon>Alphaproteobacteria</taxon>
        <taxon>Sphingomonadales</taxon>
        <taxon>Sphingomonadaceae</taxon>
        <taxon>Sphingomonas</taxon>
    </lineage>
</organism>
<dbReference type="PANTHER" id="PTHR48105">
    <property type="entry name" value="THIOREDOXIN REDUCTASE 1-RELATED-RELATED"/>
    <property type="match status" value="1"/>
</dbReference>
<dbReference type="InterPro" id="IPR050097">
    <property type="entry name" value="Ferredoxin-NADP_redctase_2"/>
</dbReference>
<evidence type="ECO:0000259" key="5">
    <source>
        <dbReference type="Pfam" id="PF07992"/>
    </source>
</evidence>
<protein>
    <recommendedName>
        <fullName evidence="1">Thioredoxin reductase</fullName>
    </recommendedName>
</protein>
<evidence type="ECO:0000313" key="6">
    <source>
        <dbReference type="EMBL" id="GGB37807.1"/>
    </source>
</evidence>
<reference evidence="6" key="2">
    <citation type="submission" date="2020-09" db="EMBL/GenBank/DDBJ databases">
        <authorList>
            <person name="Sun Q."/>
            <person name="Zhou Y."/>
        </authorList>
    </citation>
    <scope>NUCLEOTIDE SEQUENCE</scope>
    <source>
        <strain evidence="6">CGMCC 1.15330</strain>
    </source>
</reference>
<name>A0A916TAL1_9SPHN</name>
<evidence type="ECO:0000256" key="4">
    <source>
        <dbReference type="SAM" id="MobiDB-lite"/>
    </source>
</evidence>
<comment type="caution">
    <text evidence="6">The sequence shown here is derived from an EMBL/GenBank/DDBJ whole genome shotgun (WGS) entry which is preliminary data.</text>
</comment>
<dbReference type="Proteomes" id="UP000623067">
    <property type="component" value="Unassembled WGS sequence"/>
</dbReference>
<reference evidence="6" key="1">
    <citation type="journal article" date="2014" name="Int. J. Syst. Evol. Microbiol.">
        <title>Complete genome sequence of Corynebacterium casei LMG S-19264T (=DSM 44701T), isolated from a smear-ripened cheese.</title>
        <authorList>
            <consortium name="US DOE Joint Genome Institute (JGI-PGF)"/>
            <person name="Walter F."/>
            <person name="Albersmeier A."/>
            <person name="Kalinowski J."/>
            <person name="Ruckert C."/>
        </authorList>
    </citation>
    <scope>NUCLEOTIDE SEQUENCE</scope>
    <source>
        <strain evidence="6">CGMCC 1.15330</strain>
    </source>
</reference>
<dbReference type="GO" id="GO:0016491">
    <property type="term" value="F:oxidoreductase activity"/>
    <property type="evidence" value="ECO:0007669"/>
    <property type="project" value="UniProtKB-KW"/>
</dbReference>
<dbReference type="Gene3D" id="3.50.50.60">
    <property type="entry name" value="FAD/NAD(P)-binding domain"/>
    <property type="match status" value="2"/>
</dbReference>
<gene>
    <name evidence="6" type="ORF">GCM10011380_29000</name>
</gene>
<dbReference type="Pfam" id="PF07992">
    <property type="entry name" value="Pyr_redox_2"/>
    <property type="match status" value="1"/>
</dbReference>
<evidence type="ECO:0000256" key="1">
    <source>
        <dbReference type="ARBA" id="ARBA00018719"/>
    </source>
</evidence>
<keyword evidence="2" id="KW-0285">Flavoprotein</keyword>
<accession>A0A916TAL1</accession>
<dbReference type="EMBL" id="BMIH01000004">
    <property type="protein sequence ID" value="GGB37807.1"/>
    <property type="molecule type" value="Genomic_DNA"/>
</dbReference>
<dbReference type="InterPro" id="IPR023753">
    <property type="entry name" value="FAD/NAD-binding_dom"/>
</dbReference>
<evidence type="ECO:0000256" key="2">
    <source>
        <dbReference type="ARBA" id="ARBA00022630"/>
    </source>
</evidence>
<keyword evidence="3" id="KW-0560">Oxidoreductase</keyword>
<dbReference type="PRINTS" id="PR00368">
    <property type="entry name" value="FADPNR"/>
</dbReference>